<name>O59528_PYRHO</name>
<keyword evidence="1" id="KW-0472">Membrane</keyword>
<dbReference type="KEGG" id="pho:PH1892"/>
<keyword evidence="1" id="KW-0812">Transmembrane</keyword>
<keyword evidence="1" id="KW-1133">Transmembrane helix</keyword>
<dbReference type="Proteomes" id="UP000000752">
    <property type="component" value="Chromosome"/>
</dbReference>
<dbReference type="EnsemblBacteria" id="BAA31014">
    <property type="protein sequence ID" value="BAA31014"/>
    <property type="gene ID" value="BAA31014"/>
</dbReference>
<evidence type="ECO:0000313" key="3">
    <source>
        <dbReference type="Proteomes" id="UP000000752"/>
    </source>
</evidence>
<sequence length="104" mass="11304">MEPSFFVYSLTGYFFRTLPIMFTSLGSIPGYKSEIFIKLVSSLSIRSIPNLSASNAAAPCSLRCGSSSMILLISSSIFSLLIPVFSSMISMIFSFVSTTISITF</sequence>
<protein>
    <submittedName>
        <fullName evidence="2">Uncharacterized protein</fullName>
    </submittedName>
</protein>
<feature type="transmembrane region" description="Helical" evidence="1">
    <location>
        <begin position="70"/>
        <end position="96"/>
    </location>
</feature>
<accession>O59528</accession>
<organism evidence="2 3">
    <name type="scientific">Pyrococcus horikoshii (strain ATCC 700860 / DSM 12428 / JCM 9974 / NBRC 100139 / OT-3)</name>
    <dbReference type="NCBI Taxonomy" id="70601"/>
    <lineage>
        <taxon>Archaea</taxon>
        <taxon>Methanobacteriati</taxon>
        <taxon>Methanobacteriota</taxon>
        <taxon>Thermococci</taxon>
        <taxon>Thermococcales</taxon>
        <taxon>Thermococcaceae</taxon>
        <taxon>Pyrococcus</taxon>
    </lineage>
</organism>
<dbReference type="PIR" id="G71202">
    <property type="entry name" value="G71202"/>
</dbReference>
<dbReference type="AlphaFoldDB" id="O59528"/>
<reference evidence="2 3" key="1">
    <citation type="journal article" date="1998" name="DNA Res.">
        <title>Complete sequence and gene organization of the genome of a hyper-thermophilic archaebacterium, Pyrococcus horikoshii OT3.</title>
        <authorList>
            <person name="Kawarabayasi Y."/>
            <person name="Sawada M."/>
            <person name="Horikawa H."/>
            <person name="Haikawa Y."/>
            <person name="Hino Y."/>
            <person name="Yamamoto S."/>
            <person name="Sekine M."/>
            <person name="Baba S."/>
            <person name="Kosugi H."/>
            <person name="Hosoyama A."/>
            <person name="Nagai Y."/>
            <person name="Sakai M."/>
            <person name="Ogura K."/>
            <person name="Otuka R."/>
            <person name="Nakazawa H."/>
            <person name="Takamiya M."/>
            <person name="Ohfuku Y."/>
            <person name="Funahashi T."/>
            <person name="Tanaka T."/>
            <person name="Kudoh Y."/>
            <person name="Yamazaki J."/>
            <person name="Kushida N."/>
            <person name="Oguchi A."/>
            <person name="Aoki K."/>
            <person name="Nakamura Y."/>
            <person name="Robb T.F."/>
            <person name="Horikoshi K."/>
            <person name="Masuchi Y."/>
            <person name="Shizuya H."/>
            <person name="Kikuchi H."/>
        </authorList>
    </citation>
    <scope>NUCLEOTIDE SEQUENCE [LARGE SCALE GENOMIC DNA]</scope>
    <source>
        <strain evidence="3">ATCC 700860 / DSM 12428 / JCM 9974 / NBRC 100139 / OT-3</strain>
    </source>
</reference>
<evidence type="ECO:0000313" key="2">
    <source>
        <dbReference type="EMBL" id="BAA31014.1"/>
    </source>
</evidence>
<keyword evidence="3" id="KW-1185">Reference proteome</keyword>
<evidence type="ECO:0000256" key="1">
    <source>
        <dbReference type="SAM" id="Phobius"/>
    </source>
</evidence>
<gene>
    <name evidence="2" type="ordered locus">PH1892</name>
</gene>
<feature type="transmembrane region" description="Helical" evidence="1">
    <location>
        <begin position="6"/>
        <end position="28"/>
    </location>
</feature>
<dbReference type="EMBL" id="BA000001">
    <property type="protein sequence ID" value="BAA31014.1"/>
    <property type="molecule type" value="Genomic_DNA"/>
</dbReference>
<proteinExistence type="predicted"/>